<sequence length="109" mass="12781">MTFFTVKKLSKAGYIQYNPQIDLSFQDERDLPAEHFLRRAAYFNKYNKPQLAFAEIDKVIEKNNGRQDCETLFLLCDAFAQTAQYEKFRRQFNVNVTAEMRSGIPIGKE</sequence>
<proteinExistence type="predicted"/>
<reference evidence="1 2" key="1">
    <citation type="submission" date="2014-09" db="EMBL/GenBank/DDBJ databases">
        <title>Sporocytophaga myxococcoides PG-01 genome sequencing.</title>
        <authorList>
            <person name="Liu L."/>
            <person name="Gao P.J."/>
            <person name="Chen G.J."/>
            <person name="Wang L.S."/>
        </authorList>
    </citation>
    <scope>NUCLEOTIDE SEQUENCE [LARGE SCALE GENOMIC DNA]</scope>
    <source>
        <strain evidence="1 2">PG-01</strain>
    </source>
</reference>
<organism evidence="1 2">
    <name type="scientific">Sporocytophaga myxococcoides</name>
    <dbReference type="NCBI Taxonomy" id="153721"/>
    <lineage>
        <taxon>Bacteria</taxon>
        <taxon>Pseudomonadati</taxon>
        <taxon>Bacteroidota</taxon>
        <taxon>Cytophagia</taxon>
        <taxon>Cytophagales</taxon>
        <taxon>Cytophagaceae</taxon>
        <taxon>Sporocytophaga</taxon>
    </lineage>
</organism>
<dbReference type="RefSeq" id="WP_045467445.1">
    <property type="nucleotide sequence ID" value="NZ_BBLT01000010.1"/>
</dbReference>
<keyword evidence="2" id="KW-1185">Reference proteome</keyword>
<dbReference type="AlphaFoldDB" id="A0A098LIW0"/>
<dbReference type="OrthoDB" id="174931at2"/>
<protein>
    <submittedName>
        <fullName evidence="1">Uncharacterized protein</fullName>
    </submittedName>
</protein>
<accession>A0A098LIW0</accession>
<evidence type="ECO:0000313" key="2">
    <source>
        <dbReference type="Proteomes" id="UP000030185"/>
    </source>
</evidence>
<evidence type="ECO:0000313" key="1">
    <source>
        <dbReference type="EMBL" id="GAL86880.1"/>
    </source>
</evidence>
<dbReference type="Proteomes" id="UP000030185">
    <property type="component" value="Unassembled WGS sequence"/>
</dbReference>
<name>A0A098LIW0_9BACT</name>
<gene>
    <name evidence="1" type="ORF">MYP_4110</name>
</gene>
<comment type="caution">
    <text evidence="1">The sequence shown here is derived from an EMBL/GenBank/DDBJ whole genome shotgun (WGS) entry which is preliminary data.</text>
</comment>
<dbReference type="STRING" id="153721.MYP_4110"/>
<dbReference type="EMBL" id="BBLT01000010">
    <property type="protein sequence ID" value="GAL86880.1"/>
    <property type="molecule type" value="Genomic_DNA"/>
</dbReference>